<evidence type="ECO:0000256" key="2">
    <source>
        <dbReference type="ARBA" id="ARBA00005982"/>
    </source>
</evidence>
<sequence length="566" mass="59996">MGDPVDKSSTGGWLAAALIAGTELAERVGVMGVSTNMVTYLVGPLHLSNAQSANIVTNFMGTLNLLAFLGGFVADAKLGRYHTIAASATVATTVPSTAVPGMRPPPCAPADGGGGCAAASGRQMALLYLALYTIAVGAGGLKANVSGLGTDQFDGRDPREGRAEVFFFSRFYFLVSLGSLFATTVLVYVQDNVGRAWGYGVSAAVMAAATAVFVAGTRRYRYRSPQGSPLTVIASVLWAAWRNRELPCPADASELRGSSRAKVPHTDRLRFLDKAAIVDADLASEHPAAAAGPTLTEVEEVKMMVKLLPIWSTCILFWTVYSQMNTFTIEQASRMSRRVGGGGGFVVPAGSMAVFLYLAILLFTSLNERLLVPLARRATGRREGLASLQRVGAGLALSTIAMVAAALVEKKRRRDASGGAAISAFWLVPQLFLVGASEAFGYVGQLEFFIREAPERMKSMSTGLFLTTLSMGFYLSSALVAAVGAATGGAWVRDNLDDGRLDLFYWMLAVLGVFNFVGFLCFASRHEYKREAPAAAVTAITQAVELTNQPEEDAVMVAVAVNMIDV</sequence>
<keyword evidence="4 6" id="KW-1133">Transmembrane helix</keyword>
<evidence type="ECO:0000256" key="5">
    <source>
        <dbReference type="ARBA" id="ARBA00023136"/>
    </source>
</evidence>
<dbReference type="Gene3D" id="1.20.1250.20">
    <property type="entry name" value="MFS general substrate transporter like domains"/>
    <property type="match status" value="1"/>
</dbReference>
<dbReference type="PANTHER" id="PTHR11654">
    <property type="entry name" value="OLIGOPEPTIDE TRANSPORTER-RELATED"/>
    <property type="match status" value="1"/>
</dbReference>
<feature type="transmembrane region" description="Helical" evidence="6">
    <location>
        <begin position="503"/>
        <end position="523"/>
    </location>
</feature>
<feature type="transmembrane region" description="Helical" evidence="6">
    <location>
        <begin position="55"/>
        <end position="74"/>
    </location>
</feature>
<evidence type="ECO:0000256" key="4">
    <source>
        <dbReference type="ARBA" id="ARBA00022989"/>
    </source>
</evidence>
<keyword evidence="5 6" id="KW-0472">Membrane</keyword>
<evidence type="ECO:0000256" key="1">
    <source>
        <dbReference type="ARBA" id="ARBA00004141"/>
    </source>
</evidence>
<evidence type="ECO:0000313" key="7">
    <source>
        <dbReference type="EMBL" id="KAG2572633.1"/>
    </source>
</evidence>
<dbReference type="Pfam" id="PF00854">
    <property type="entry name" value="PTR2"/>
    <property type="match status" value="1"/>
</dbReference>
<dbReference type="Proteomes" id="UP000823388">
    <property type="component" value="Chromosome 7K"/>
</dbReference>
<keyword evidence="8" id="KW-1185">Reference proteome</keyword>
<comment type="subcellular location">
    <subcellularLocation>
        <location evidence="1">Membrane</location>
        <topology evidence="1">Multi-pass membrane protein</topology>
    </subcellularLocation>
</comment>
<evidence type="ECO:0000256" key="6">
    <source>
        <dbReference type="SAM" id="Phobius"/>
    </source>
</evidence>
<dbReference type="GO" id="GO:0022857">
    <property type="term" value="F:transmembrane transporter activity"/>
    <property type="evidence" value="ECO:0007669"/>
    <property type="project" value="InterPro"/>
</dbReference>
<proteinExistence type="inferred from homology"/>
<name>A0A8T0QFW0_PANVG</name>
<comment type="similarity">
    <text evidence="2">Belongs to the major facilitator superfamily. Proton-dependent oligopeptide transporter (POT/PTR) (TC 2.A.17) family.</text>
</comment>
<accession>A0A8T0QFW0</accession>
<dbReference type="SUPFAM" id="SSF103473">
    <property type="entry name" value="MFS general substrate transporter"/>
    <property type="match status" value="1"/>
</dbReference>
<dbReference type="InterPro" id="IPR036259">
    <property type="entry name" value="MFS_trans_sf"/>
</dbReference>
<dbReference type="InterPro" id="IPR000109">
    <property type="entry name" value="POT_fam"/>
</dbReference>
<feature type="transmembrane region" description="Helical" evidence="6">
    <location>
        <begin position="196"/>
        <end position="216"/>
    </location>
</feature>
<reference evidence="7" key="1">
    <citation type="submission" date="2020-05" db="EMBL/GenBank/DDBJ databases">
        <title>WGS assembly of Panicum virgatum.</title>
        <authorList>
            <person name="Lovell J.T."/>
            <person name="Jenkins J."/>
            <person name="Shu S."/>
            <person name="Juenger T.E."/>
            <person name="Schmutz J."/>
        </authorList>
    </citation>
    <scope>NUCLEOTIDE SEQUENCE</scope>
    <source>
        <strain evidence="7">AP13</strain>
    </source>
</reference>
<keyword evidence="3 6" id="KW-0812">Transmembrane</keyword>
<feature type="transmembrane region" description="Helical" evidence="6">
    <location>
        <begin position="464"/>
        <end position="491"/>
    </location>
</feature>
<protein>
    <submittedName>
        <fullName evidence="7">Uncharacterized protein</fullName>
    </submittedName>
</protein>
<evidence type="ECO:0000256" key="3">
    <source>
        <dbReference type="ARBA" id="ARBA00022692"/>
    </source>
</evidence>
<gene>
    <name evidence="7" type="ORF">PVAP13_7KG193300</name>
</gene>
<dbReference type="GO" id="GO:0016020">
    <property type="term" value="C:membrane"/>
    <property type="evidence" value="ECO:0007669"/>
    <property type="project" value="UniProtKB-SubCell"/>
</dbReference>
<organism evidence="7 8">
    <name type="scientific">Panicum virgatum</name>
    <name type="common">Blackwell switchgrass</name>
    <dbReference type="NCBI Taxonomy" id="38727"/>
    <lineage>
        <taxon>Eukaryota</taxon>
        <taxon>Viridiplantae</taxon>
        <taxon>Streptophyta</taxon>
        <taxon>Embryophyta</taxon>
        <taxon>Tracheophyta</taxon>
        <taxon>Spermatophyta</taxon>
        <taxon>Magnoliopsida</taxon>
        <taxon>Liliopsida</taxon>
        <taxon>Poales</taxon>
        <taxon>Poaceae</taxon>
        <taxon>PACMAD clade</taxon>
        <taxon>Panicoideae</taxon>
        <taxon>Panicodae</taxon>
        <taxon>Paniceae</taxon>
        <taxon>Panicinae</taxon>
        <taxon>Panicum</taxon>
        <taxon>Panicum sect. Hiantes</taxon>
    </lineage>
</organism>
<evidence type="ECO:0000313" key="8">
    <source>
        <dbReference type="Proteomes" id="UP000823388"/>
    </source>
</evidence>
<feature type="transmembrane region" description="Helical" evidence="6">
    <location>
        <begin position="387"/>
        <end position="408"/>
    </location>
</feature>
<dbReference type="AlphaFoldDB" id="A0A8T0QFW0"/>
<feature type="transmembrane region" description="Helical" evidence="6">
    <location>
        <begin position="171"/>
        <end position="190"/>
    </location>
</feature>
<dbReference type="EMBL" id="CM029049">
    <property type="protein sequence ID" value="KAG2572633.1"/>
    <property type="molecule type" value="Genomic_DNA"/>
</dbReference>
<feature type="transmembrane region" description="Helical" evidence="6">
    <location>
        <begin position="344"/>
        <end position="366"/>
    </location>
</feature>
<feature type="transmembrane region" description="Helical" evidence="6">
    <location>
        <begin position="420"/>
        <end position="443"/>
    </location>
</feature>
<feature type="transmembrane region" description="Helical" evidence="6">
    <location>
        <begin position="307"/>
        <end position="324"/>
    </location>
</feature>
<comment type="caution">
    <text evidence="7">The sequence shown here is derived from an EMBL/GenBank/DDBJ whole genome shotgun (WGS) entry which is preliminary data.</text>
</comment>